<protein>
    <recommendedName>
        <fullName evidence="3">Transposase DDE domain-containing protein</fullName>
    </recommendedName>
</protein>
<evidence type="ECO:0000313" key="1">
    <source>
        <dbReference type="EMBL" id="OZS45250.1"/>
    </source>
</evidence>
<name>A0ABX4G5X7_9GAMM</name>
<reference evidence="1 2" key="1">
    <citation type="journal article" date="2016" name="Antonie Van Leeuwenhoek">
        <title>Photobacterium sanguinicancri sp. nov. isolated from marine animals.</title>
        <authorList>
            <person name="Gomez-Gil B."/>
            <person name="Roque A."/>
            <person name="Rotllant G."/>
            <person name="Romalde J.L."/>
            <person name="Doce A."/>
            <person name="Eggermont M."/>
            <person name="Defoirdt T."/>
        </authorList>
    </citation>
    <scope>NUCLEOTIDE SEQUENCE [LARGE SCALE GENOMIC DNA]</scope>
    <source>
        <strain evidence="1 2">CAIM 1827</strain>
    </source>
</reference>
<proteinExistence type="predicted"/>
<accession>A0ABX4G5X7</accession>
<evidence type="ECO:0008006" key="3">
    <source>
        <dbReference type="Google" id="ProtNLM"/>
    </source>
</evidence>
<comment type="caution">
    <text evidence="1">The sequence shown here is derived from an EMBL/GenBank/DDBJ whole genome shotgun (WGS) entry which is preliminary data.</text>
</comment>
<dbReference type="Proteomes" id="UP000215999">
    <property type="component" value="Unassembled WGS sequence"/>
</dbReference>
<gene>
    <name evidence="1" type="ORF">ASV53_03855</name>
</gene>
<sequence>MIAGLFFTYRLSTTSSDNPDKASVYLLKKACFVCQLFISSKYPSNKAILSRYLKKLLTLFAGMSIMRPVPELAVSHLTVKFEEQLWLRSSAG</sequence>
<organism evidence="1 2">
    <name type="scientific">Photobacterium sanguinicancri</name>
    <dbReference type="NCBI Taxonomy" id="875932"/>
    <lineage>
        <taxon>Bacteria</taxon>
        <taxon>Pseudomonadati</taxon>
        <taxon>Pseudomonadota</taxon>
        <taxon>Gammaproteobacteria</taxon>
        <taxon>Vibrionales</taxon>
        <taxon>Vibrionaceae</taxon>
        <taxon>Photobacterium</taxon>
    </lineage>
</organism>
<keyword evidence="2" id="KW-1185">Reference proteome</keyword>
<evidence type="ECO:0000313" key="2">
    <source>
        <dbReference type="Proteomes" id="UP000215999"/>
    </source>
</evidence>
<dbReference type="EMBL" id="NOIF01000013">
    <property type="protein sequence ID" value="OZS45250.1"/>
    <property type="molecule type" value="Genomic_DNA"/>
</dbReference>